<dbReference type="InterPro" id="IPR005339">
    <property type="entry name" value="GINS_Psf1"/>
</dbReference>
<gene>
    <name evidence="7" type="ORF">M0812_04594</name>
</gene>
<sequence>MDKSGVQLVKELVETSYILPNYNTHLIEKVEQAVDKSKKELDLIIEEEDPKSPQISSALLYHHFAMRRNKRYLCVYHNERMNTLKRLRWQHGSTLPSEISENCSNNEQNYFKNYSQLLTGYMMNIELDLHGYFTPPTVNDLFIEVRVLTDIGDIYTNGERDIEIPVRSGTITHKVLSELSLFEILQDVSLNESVILIATAVYSLVNIKFQISSIVVNFGLIFIFVNIFFSYGRAFQENLADRTVNKKMAIFIFACGFFLSLAFFQFGWFFNINLKKAFFVLIDTNNIENMGKETMVTT</sequence>
<feature type="transmembrane region" description="Helical" evidence="5">
    <location>
        <begin position="209"/>
        <end position="229"/>
    </location>
</feature>
<dbReference type="Pfam" id="PF05916">
    <property type="entry name" value="Sld5"/>
    <property type="match status" value="1"/>
</dbReference>
<comment type="caution">
    <text evidence="7">The sequence shown here is derived from an EMBL/GenBank/DDBJ whole genome shotgun (WGS) entry which is preliminary data.</text>
</comment>
<name>A0AAV8AFB9_9EUKA</name>
<keyword evidence="5" id="KW-0472">Membrane</keyword>
<keyword evidence="5" id="KW-1133">Transmembrane helix</keyword>
<dbReference type="InterPro" id="IPR021151">
    <property type="entry name" value="GINS_A"/>
</dbReference>
<dbReference type="InterPro" id="IPR036224">
    <property type="entry name" value="GINS_bundle-like_dom_sf"/>
</dbReference>
<comment type="subcellular location">
    <subcellularLocation>
        <location evidence="1">Nucleus</location>
    </subcellularLocation>
</comment>
<dbReference type="AlphaFoldDB" id="A0AAV8AFB9"/>
<dbReference type="Gene3D" id="1.20.58.1030">
    <property type="match status" value="1"/>
</dbReference>
<evidence type="ECO:0000259" key="6">
    <source>
        <dbReference type="Pfam" id="PF05916"/>
    </source>
</evidence>
<evidence type="ECO:0000313" key="7">
    <source>
        <dbReference type="EMBL" id="KAJ3452817.1"/>
    </source>
</evidence>
<dbReference type="GO" id="GO:0000811">
    <property type="term" value="C:GINS complex"/>
    <property type="evidence" value="ECO:0007669"/>
    <property type="project" value="InterPro"/>
</dbReference>
<dbReference type="GO" id="GO:1902983">
    <property type="term" value="P:DNA strand elongation involved in mitotic DNA replication"/>
    <property type="evidence" value="ECO:0007669"/>
    <property type="project" value="TreeGrafter"/>
</dbReference>
<comment type="similarity">
    <text evidence="2">Belongs to the GINS1/PSF1 family.</text>
</comment>
<keyword evidence="5" id="KW-0812">Transmembrane</keyword>
<evidence type="ECO:0000256" key="5">
    <source>
        <dbReference type="SAM" id="Phobius"/>
    </source>
</evidence>
<dbReference type="CDD" id="cd11710">
    <property type="entry name" value="GINS_A_psf1"/>
    <property type="match status" value="1"/>
</dbReference>
<evidence type="ECO:0000256" key="3">
    <source>
        <dbReference type="ARBA" id="ARBA00022705"/>
    </source>
</evidence>
<organism evidence="7 8">
    <name type="scientific">Anaeramoeba flamelloides</name>
    <dbReference type="NCBI Taxonomy" id="1746091"/>
    <lineage>
        <taxon>Eukaryota</taxon>
        <taxon>Metamonada</taxon>
        <taxon>Anaeramoebidae</taxon>
        <taxon>Anaeramoeba</taxon>
    </lineage>
</organism>
<dbReference type="SUPFAM" id="SSF158573">
    <property type="entry name" value="GINS helical bundle-like"/>
    <property type="match status" value="1"/>
</dbReference>
<evidence type="ECO:0000256" key="4">
    <source>
        <dbReference type="ARBA" id="ARBA00023242"/>
    </source>
</evidence>
<keyword evidence="3" id="KW-0235">DNA replication</keyword>
<keyword evidence="4" id="KW-0539">Nucleus</keyword>
<feature type="domain" description="GINS subunit" evidence="6">
    <location>
        <begin position="51"/>
        <end position="125"/>
    </location>
</feature>
<evidence type="ECO:0000256" key="1">
    <source>
        <dbReference type="ARBA" id="ARBA00004123"/>
    </source>
</evidence>
<accession>A0AAV8AFB9</accession>
<evidence type="ECO:0000256" key="2">
    <source>
        <dbReference type="ARBA" id="ARBA00006677"/>
    </source>
</evidence>
<feature type="transmembrane region" description="Helical" evidence="5">
    <location>
        <begin position="250"/>
        <end position="270"/>
    </location>
</feature>
<reference evidence="7" key="1">
    <citation type="submission" date="2022-08" db="EMBL/GenBank/DDBJ databases">
        <title>Novel sulphate-reducing endosymbionts in the free-living metamonad Anaeramoeba.</title>
        <authorList>
            <person name="Jerlstrom-Hultqvist J."/>
            <person name="Cepicka I."/>
            <person name="Gallot-Lavallee L."/>
            <person name="Salas-Leiva D."/>
            <person name="Curtis B.A."/>
            <person name="Zahonova K."/>
            <person name="Pipaliya S."/>
            <person name="Dacks J."/>
            <person name="Roger A.J."/>
        </authorList>
    </citation>
    <scope>NUCLEOTIDE SEQUENCE</scope>
    <source>
        <strain evidence="7">Busselton2</strain>
    </source>
</reference>
<dbReference type="PANTHER" id="PTHR12914:SF2">
    <property type="entry name" value="DNA REPLICATION COMPLEX GINS PROTEIN PSF1"/>
    <property type="match status" value="1"/>
</dbReference>
<dbReference type="EMBL" id="JANTQA010000008">
    <property type="protein sequence ID" value="KAJ3452817.1"/>
    <property type="molecule type" value="Genomic_DNA"/>
</dbReference>
<evidence type="ECO:0000313" key="8">
    <source>
        <dbReference type="Proteomes" id="UP001146793"/>
    </source>
</evidence>
<proteinExistence type="inferred from homology"/>
<dbReference type="PANTHER" id="PTHR12914">
    <property type="entry name" value="PARTNER OF SLD5"/>
    <property type="match status" value="1"/>
</dbReference>
<dbReference type="Proteomes" id="UP001146793">
    <property type="component" value="Unassembled WGS sequence"/>
</dbReference>
<protein>
    <submittedName>
        <fullName evidence="7">Partner of sld5</fullName>
    </submittedName>
</protein>